<comment type="caution">
    <text evidence="2">The sequence shown here is derived from an EMBL/GenBank/DDBJ whole genome shotgun (WGS) entry which is preliminary data.</text>
</comment>
<feature type="compositionally biased region" description="Polar residues" evidence="1">
    <location>
        <begin position="35"/>
        <end position="46"/>
    </location>
</feature>
<organism evidence="2 3">
    <name type="scientific">Platanthera guangdongensis</name>
    <dbReference type="NCBI Taxonomy" id="2320717"/>
    <lineage>
        <taxon>Eukaryota</taxon>
        <taxon>Viridiplantae</taxon>
        <taxon>Streptophyta</taxon>
        <taxon>Embryophyta</taxon>
        <taxon>Tracheophyta</taxon>
        <taxon>Spermatophyta</taxon>
        <taxon>Magnoliopsida</taxon>
        <taxon>Liliopsida</taxon>
        <taxon>Asparagales</taxon>
        <taxon>Orchidaceae</taxon>
        <taxon>Orchidoideae</taxon>
        <taxon>Orchideae</taxon>
        <taxon>Orchidinae</taxon>
        <taxon>Platanthera</taxon>
    </lineage>
</organism>
<dbReference type="Proteomes" id="UP001412067">
    <property type="component" value="Unassembled WGS sequence"/>
</dbReference>
<evidence type="ECO:0000313" key="2">
    <source>
        <dbReference type="EMBL" id="KAK8943506.1"/>
    </source>
</evidence>
<gene>
    <name evidence="2" type="ORF">KSP40_PGU000618</name>
</gene>
<evidence type="ECO:0000256" key="1">
    <source>
        <dbReference type="SAM" id="MobiDB-lite"/>
    </source>
</evidence>
<evidence type="ECO:0000313" key="3">
    <source>
        <dbReference type="Proteomes" id="UP001412067"/>
    </source>
</evidence>
<accession>A0ABR2LK24</accession>
<feature type="compositionally biased region" description="Acidic residues" evidence="1">
    <location>
        <begin position="24"/>
        <end position="33"/>
    </location>
</feature>
<feature type="region of interest" description="Disordered" evidence="1">
    <location>
        <begin position="23"/>
        <end position="59"/>
    </location>
</feature>
<protein>
    <submittedName>
        <fullName evidence="2">Uncharacterized protein</fullName>
    </submittedName>
</protein>
<reference evidence="2 3" key="1">
    <citation type="journal article" date="2022" name="Nat. Plants">
        <title>Genomes of leafy and leafless Platanthera orchids illuminate the evolution of mycoheterotrophy.</title>
        <authorList>
            <person name="Li M.H."/>
            <person name="Liu K.W."/>
            <person name="Li Z."/>
            <person name="Lu H.C."/>
            <person name="Ye Q.L."/>
            <person name="Zhang D."/>
            <person name="Wang J.Y."/>
            <person name="Li Y.F."/>
            <person name="Zhong Z.M."/>
            <person name="Liu X."/>
            <person name="Yu X."/>
            <person name="Liu D.K."/>
            <person name="Tu X.D."/>
            <person name="Liu B."/>
            <person name="Hao Y."/>
            <person name="Liao X.Y."/>
            <person name="Jiang Y.T."/>
            <person name="Sun W.H."/>
            <person name="Chen J."/>
            <person name="Chen Y.Q."/>
            <person name="Ai Y."/>
            <person name="Zhai J.W."/>
            <person name="Wu S.S."/>
            <person name="Zhou Z."/>
            <person name="Hsiao Y.Y."/>
            <person name="Wu W.L."/>
            <person name="Chen Y.Y."/>
            <person name="Lin Y.F."/>
            <person name="Hsu J.L."/>
            <person name="Li C.Y."/>
            <person name="Wang Z.W."/>
            <person name="Zhao X."/>
            <person name="Zhong W.Y."/>
            <person name="Ma X.K."/>
            <person name="Ma L."/>
            <person name="Huang J."/>
            <person name="Chen G.Z."/>
            <person name="Huang M.Z."/>
            <person name="Huang L."/>
            <person name="Peng D.H."/>
            <person name="Luo Y.B."/>
            <person name="Zou S.Q."/>
            <person name="Chen S.P."/>
            <person name="Lan S."/>
            <person name="Tsai W.C."/>
            <person name="Van de Peer Y."/>
            <person name="Liu Z.J."/>
        </authorList>
    </citation>
    <scope>NUCLEOTIDE SEQUENCE [LARGE SCALE GENOMIC DNA]</scope>
    <source>
        <strain evidence="2">Lor288</strain>
    </source>
</reference>
<proteinExistence type="predicted"/>
<sequence>MMFSQVVAIGDLAWAPNSRNFEAESVDEQDVSVEDGTQNMNDSPHSTAAKEKRTGKGKRKFIAKKTKSSALDELVETSCIIGKCMQEPPRIQISSLLFTILEAISELESMSEVMDESQFDFYDYSTLLLKDKQNRETFMSIRKDMRLRWLQTRYEKQAD</sequence>
<keyword evidence="3" id="KW-1185">Reference proteome</keyword>
<name>A0ABR2LK24_9ASPA</name>
<dbReference type="EMBL" id="JBBWWR010000018">
    <property type="protein sequence ID" value="KAK8943506.1"/>
    <property type="molecule type" value="Genomic_DNA"/>
</dbReference>